<dbReference type="PANTHER" id="PTHR46162">
    <property type="entry name" value="TRAF-LIKE FAMILY PROTEIN"/>
    <property type="match status" value="1"/>
</dbReference>
<dbReference type="Gene3D" id="2.60.210.10">
    <property type="entry name" value="Apoptosis, Tumor Necrosis Factor Receptor Associated Protein 2, Chain A"/>
    <property type="match status" value="2"/>
</dbReference>
<organism evidence="2 3">
    <name type="scientific">Daucus carota subsp. sativus</name>
    <name type="common">Carrot</name>
    <dbReference type="NCBI Taxonomy" id="79200"/>
    <lineage>
        <taxon>Eukaryota</taxon>
        <taxon>Viridiplantae</taxon>
        <taxon>Streptophyta</taxon>
        <taxon>Embryophyta</taxon>
        <taxon>Tracheophyta</taxon>
        <taxon>Spermatophyta</taxon>
        <taxon>Magnoliopsida</taxon>
        <taxon>eudicotyledons</taxon>
        <taxon>Gunneridae</taxon>
        <taxon>Pentapetalae</taxon>
        <taxon>asterids</taxon>
        <taxon>campanulids</taxon>
        <taxon>Apiales</taxon>
        <taxon>Apiaceae</taxon>
        <taxon>Apioideae</taxon>
        <taxon>Scandiceae</taxon>
        <taxon>Daucinae</taxon>
        <taxon>Daucus</taxon>
        <taxon>Daucus sect. Daucus</taxon>
    </lineage>
</organism>
<name>A0AAF0WUD4_DAUCS</name>
<dbReference type="CDD" id="cd00121">
    <property type="entry name" value="MATH"/>
    <property type="match status" value="1"/>
</dbReference>
<dbReference type="SUPFAM" id="SSF49599">
    <property type="entry name" value="TRAF domain-like"/>
    <property type="match status" value="2"/>
</dbReference>
<evidence type="ECO:0000313" key="2">
    <source>
        <dbReference type="EMBL" id="WOG94653.1"/>
    </source>
</evidence>
<dbReference type="PANTHER" id="PTHR46162:SF20">
    <property type="entry name" value="UBIQUITIN CARBOXYL-TERMINAL HYDROLASE 7-LIKE ISOFORM X1"/>
    <property type="match status" value="1"/>
</dbReference>
<dbReference type="InterPro" id="IPR008974">
    <property type="entry name" value="TRAF-like"/>
</dbReference>
<gene>
    <name evidence="2" type="ORF">DCAR_0313949</name>
</gene>
<evidence type="ECO:0000259" key="1">
    <source>
        <dbReference type="SMART" id="SM00061"/>
    </source>
</evidence>
<dbReference type="SMART" id="SM00061">
    <property type="entry name" value="MATH"/>
    <property type="match status" value="1"/>
</dbReference>
<dbReference type="AlphaFoldDB" id="A0AAF0WUD4"/>
<accession>A0AAF0WUD4</accession>
<keyword evidence="3" id="KW-1185">Reference proteome</keyword>
<feature type="domain" description="MATH" evidence="1">
    <location>
        <begin position="103"/>
        <end position="209"/>
    </location>
</feature>
<dbReference type="Proteomes" id="UP000077755">
    <property type="component" value="Chromosome 3"/>
</dbReference>
<dbReference type="EMBL" id="CP093345">
    <property type="protein sequence ID" value="WOG94653.1"/>
    <property type="molecule type" value="Genomic_DNA"/>
</dbReference>
<reference evidence="2" key="2">
    <citation type="submission" date="2022-03" db="EMBL/GenBank/DDBJ databases">
        <title>Draft title - Genomic analysis of global carrot germplasm unveils the trajectory of domestication and the origin of high carotenoid orange carrot.</title>
        <authorList>
            <person name="Iorizzo M."/>
            <person name="Ellison S."/>
            <person name="Senalik D."/>
            <person name="Macko-Podgorni A."/>
            <person name="Grzebelus D."/>
            <person name="Bostan H."/>
            <person name="Rolling W."/>
            <person name="Curaba J."/>
            <person name="Simon P."/>
        </authorList>
    </citation>
    <scope>NUCLEOTIDE SEQUENCE</scope>
    <source>
        <tissue evidence="2">Leaf</tissue>
    </source>
</reference>
<reference evidence="2" key="1">
    <citation type="journal article" date="2016" name="Nat. Genet.">
        <title>A high-quality carrot genome assembly provides new insights into carotenoid accumulation and asterid genome evolution.</title>
        <authorList>
            <person name="Iorizzo M."/>
            <person name="Ellison S."/>
            <person name="Senalik D."/>
            <person name="Zeng P."/>
            <person name="Satapoomin P."/>
            <person name="Huang J."/>
            <person name="Bowman M."/>
            <person name="Iovene M."/>
            <person name="Sanseverino W."/>
            <person name="Cavagnaro P."/>
            <person name="Yildiz M."/>
            <person name="Macko-Podgorni A."/>
            <person name="Moranska E."/>
            <person name="Grzebelus E."/>
            <person name="Grzebelus D."/>
            <person name="Ashrafi H."/>
            <person name="Zheng Z."/>
            <person name="Cheng S."/>
            <person name="Spooner D."/>
            <person name="Van Deynze A."/>
            <person name="Simon P."/>
        </authorList>
    </citation>
    <scope>NUCLEOTIDE SEQUENCE</scope>
    <source>
        <tissue evidence="2">Leaf</tissue>
    </source>
</reference>
<protein>
    <recommendedName>
        <fullName evidence="1">MATH domain-containing protein</fullName>
    </recommendedName>
</protein>
<evidence type="ECO:0000313" key="3">
    <source>
        <dbReference type="Proteomes" id="UP000077755"/>
    </source>
</evidence>
<dbReference type="InterPro" id="IPR002083">
    <property type="entry name" value="MATH/TRAF_dom"/>
</dbReference>
<dbReference type="Pfam" id="PF22486">
    <property type="entry name" value="MATH_2"/>
    <property type="match status" value="2"/>
</dbReference>
<proteinExistence type="predicted"/>
<sequence>MRDKPPSDYLLKIKSFSLFSDQGVEKIDSDKFEAGGHQCARRFDRVKCKWGFSKFIALEIFKEPSHGYLVENTCFIGAEVYVIRNSGLRECLSISDFPGVSYKYTWTITQFSKLGSFCQSDEFVVGGYNWKLALCPKGNAKNEGCCMSLYLQSVDSQHFSPAQKVKAKFKVTLKDQKRGMNDVTYADIFWFDSSVKCWDCGSFIELKILKDEEYGFIYEDQCVIEAQLTVLYETCQKTLS</sequence>